<dbReference type="AlphaFoldDB" id="A0A9P7IEY0"/>
<organism evidence="2 3">
    <name type="scientific">Fusarium xylarioides</name>
    <dbReference type="NCBI Taxonomy" id="221167"/>
    <lineage>
        <taxon>Eukaryota</taxon>
        <taxon>Fungi</taxon>
        <taxon>Dikarya</taxon>
        <taxon>Ascomycota</taxon>
        <taxon>Pezizomycotina</taxon>
        <taxon>Sordariomycetes</taxon>
        <taxon>Hypocreomycetidae</taxon>
        <taxon>Hypocreales</taxon>
        <taxon>Nectriaceae</taxon>
        <taxon>Fusarium</taxon>
        <taxon>Fusarium fujikuroi species complex</taxon>
    </lineage>
</organism>
<dbReference type="Pfam" id="PF02558">
    <property type="entry name" value="ApbA"/>
    <property type="match status" value="1"/>
</dbReference>
<sequence length="341" mass="36926">MADLQNPTVLIVGAGSVGLVTGYYLSLSGAQVTYLVRPKGAEKLKQPQLLYSFDKNHLQEFRTYSYLTNPSSILSSTYDYILITLDGKSIQSDEGETLVKTIGQAAGGKATKVIVGSVFLGARNWFIEKSGLSDNQVTSGGLGFPAYSCKTTNIPVHPPADDALLKQSDVAYMDNIGNGFILDDYVPSISSSFSKLYNACGVSTCVVWSPAQSALTIFPLFAVFMGLELLGWPKTEDIDTESEVWKLTTAAAKEIQTLGICGETGAQTALATTESTFVQMSAYLDDKLRPLDYQAFNQYHHGGKVIDQDRMHIERCITQGVAEGKPMAALKVLLQRVSQGD</sequence>
<comment type="caution">
    <text evidence="2">The sequence shown here is derived from an EMBL/GenBank/DDBJ whole genome shotgun (WGS) entry which is preliminary data.</text>
</comment>
<accession>A0A9P7IEY0</accession>
<reference evidence="2" key="1">
    <citation type="journal article" date="2020" name="bioRxiv">
        <title>Historical genomics reveals the evolutionary mechanisms behind multiple outbreaks of the host-specific coffee wilt pathogen Fusarium xylarioides.</title>
        <authorList>
            <person name="Peck D."/>
            <person name="Nowell R.W."/>
            <person name="Flood J."/>
            <person name="Ryan M.J."/>
            <person name="Barraclough T.G."/>
        </authorList>
    </citation>
    <scope>NUCLEOTIDE SEQUENCE</scope>
    <source>
        <strain evidence="2">IMI 127659i</strain>
    </source>
</reference>
<dbReference type="EMBL" id="JADFTT010000641">
    <property type="protein sequence ID" value="KAG5759587.1"/>
    <property type="molecule type" value="Genomic_DNA"/>
</dbReference>
<evidence type="ECO:0000313" key="3">
    <source>
        <dbReference type="Proteomes" id="UP000750502"/>
    </source>
</evidence>
<feature type="domain" description="Ketopantoate reductase N-terminal" evidence="1">
    <location>
        <begin position="9"/>
        <end position="93"/>
    </location>
</feature>
<reference evidence="2" key="2">
    <citation type="submission" date="2020-10" db="EMBL/GenBank/DDBJ databases">
        <authorList>
            <person name="Peck L.D."/>
            <person name="Nowell R.W."/>
            <person name="Flood J."/>
            <person name="Ryan M.J."/>
            <person name="Barraclough T.G."/>
        </authorList>
    </citation>
    <scope>NUCLEOTIDE SEQUENCE</scope>
    <source>
        <strain evidence="2">IMI 127659i</strain>
    </source>
</reference>
<dbReference type="Proteomes" id="UP000750502">
    <property type="component" value="Unassembled WGS sequence"/>
</dbReference>
<proteinExistence type="predicted"/>
<dbReference type="InterPro" id="IPR013332">
    <property type="entry name" value="KPR_N"/>
</dbReference>
<evidence type="ECO:0000259" key="1">
    <source>
        <dbReference type="Pfam" id="PF02558"/>
    </source>
</evidence>
<dbReference type="Gene3D" id="3.40.50.720">
    <property type="entry name" value="NAD(P)-binding Rossmann-like Domain"/>
    <property type="match status" value="1"/>
</dbReference>
<name>A0A9P7IEY0_9HYPO</name>
<evidence type="ECO:0000313" key="2">
    <source>
        <dbReference type="EMBL" id="KAG5759587.1"/>
    </source>
</evidence>
<protein>
    <recommendedName>
        <fullName evidence="1">Ketopantoate reductase N-terminal domain-containing protein</fullName>
    </recommendedName>
</protein>
<gene>
    <name evidence="2" type="ORF">H9Q72_012285</name>
</gene>
<dbReference type="OrthoDB" id="3753531at2759"/>
<keyword evidence="3" id="KW-1185">Reference proteome</keyword>